<dbReference type="InterPro" id="IPR041913">
    <property type="entry name" value="POLD3_sf"/>
</dbReference>
<organism evidence="6 7">
    <name type="scientific">Gymnopus androsaceus JB14</name>
    <dbReference type="NCBI Taxonomy" id="1447944"/>
    <lineage>
        <taxon>Eukaryota</taxon>
        <taxon>Fungi</taxon>
        <taxon>Dikarya</taxon>
        <taxon>Basidiomycota</taxon>
        <taxon>Agaricomycotina</taxon>
        <taxon>Agaricomycetes</taxon>
        <taxon>Agaricomycetidae</taxon>
        <taxon>Agaricales</taxon>
        <taxon>Marasmiineae</taxon>
        <taxon>Omphalotaceae</taxon>
        <taxon>Gymnopus</taxon>
    </lineage>
</organism>
<evidence type="ECO:0000256" key="2">
    <source>
        <dbReference type="ARBA" id="ARBA00017589"/>
    </source>
</evidence>
<dbReference type="PANTHER" id="PTHR17598">
    <property type="entry name" value="DNA POLYMERASE DELTA SUBUNIT 3"/>
    <property type="match status" value="1"/>
</dbReference>
<reference evidence="6" key="1">
    <citation type="journal article" date="2019" name="Environ. Microbiol.">
        <title>Fungal ecological strategies reflected in gene transcription - a case study of two litter decomposers.</title>
        <authorList>
            <person name="Barbi F."/>
            <person name="Kohler A."/>
            <person name="Barry K."/>
            <person name="Baskaran P."/>
            <person name="Daum C."/>
            <person name="Fauchery L."/>
            <person name="Ihrmark K."/>
            <person name="Kuo A."/>
            <person name="LaButti K."/>
            <person name="Lipzen A."/>
            <person name="Morin E."/>
            <person name="Grigoriev I.V."/>
            <person name="Henrissat B."/>
            <person name="Lindahl B."/>
            <person name="Martin F."/>
        </authorList>
    </citation>
    <scope>NUCLEOTIDE SEQUENCE</scope>
    <source>
        <strain evidence="6">JB14</strain>
    </source>
</reference>
<dbReference type="OrthoDB" id="514823at2759"/>
<comment type="subcellular location">
    <subcellularLocation>
        <location evidence="1">Nucleus</location>
    </subcellularLocation>
</comment>
<dbReference type="GO" id="GO:0043625">
    <property type="term" value="C:delta DNA polymerase complex"/>
    <property type="evidence" value="ECO:0007669"/>
    <property type="project" value="InterPro"/>
</dbReference>
<name>A0A6A4HS66_9AGAR</name>
<protein>
    <recommendedName>
        <fullName evidence="2">DNA polymerase delta subunit 3</fullName>
    </recommendedName>
</protein>
<keyword evidence="3" id="KW-0235">DNA replication</keyword>
<dbReference type="InterPro" id="IPR019038">
    <property type="entry name" value="POLD3"/>
</dbReference>
<evidence type="ECO:0000313" key="6">
    <source>
        <dbReference type="EMBL" id="KAE9399565.1"/>
    </source>
</evidence>
<sequence length="175" mass="19526">MSSDTVEDFLSKEILIQGNIVTYRSLSRQRSIHVNAAKNALASFYAQTRQDNQSKLAATYLVSGEIEPETKQPDRMDIDEENAEDKDAEYEDDGDEQVETTEVVLVGEQDLERVCKIQISKIFAIHIYSLSPAPIRDMGLICGPTEIVREIDNKKGSEMAVTIGKIVGGDVKVRF</sequence>
<dbReference type="GO" id="GO:0006271">
    <property type="term" value="P:DNA strand elongation involved in DNA replication"/>
    <property type="evidence" value="ECO:0007669"/>
    <property type="project" value="TreeGrafter"/>
</dbReference>
<evidence type="ECO:0000256" key="3">
    <source>
        <dbReference type="ARBA" id="ARBA00022705"/>
    </source>
</evidence>
<evidence type="ECO:0000256" key="5">
    <source>
        <dbReference type="SAM" id="MobiDB-lite"/>
    </source>
</evidence>
<evidence type="ECO:0000256" key="4">
    <source>
        <dbReference type="ARBA" id="ARBA00023242"/>
    </source>
</evidence>
<keyword evidence="4" id="KW-0539">Nucleus</keyword>
<dbReference type="EMBL" id="ML769468">
    <property type="protein sequence ID" value="KAE9399565.1"/>
    <property type="molecule type" value="Genomic_DNA"/>
</dbReference>
<dbReference type="GO" id="GO:1904161">
    <property type="term" value="P:DNA synthesis involved in UV-damage excision repair"/>
    <property type="evidence" value="ECO:0007669"/>
    <property type="project" value="TreeGrafter"/>
</dbReference>
<feature type="region of interest" description="Disordered" evidence="5">
    <location>
        <begin position="64"/>
        <end position="97"/>
    </location>
</feature>
<proteinExistence type="predicted"/>
<evidence type="ECO:0000313" key="7">
    <source>
        <dbReference type="Proteomes" id="UP000799118"/>
    </source>
</evidence>
<dbReference type="Pfam" id="PF09507">
    <property type="entry name" value="CDC27"/>
    <property type="match status" value="1"/>
</dbReference>
<dbReference type="GO" id="GO:0003887">
    <property type="term" value="F:DNA-directed DNA polymerase activity"/>
    <property type="evidence" value="ECO:0007669"/>
    <property type="project" value="TreeGrafter"/>
</dbReference>
<dbReference type="PANTHER" id="PTHR17598:SF13">
    <property type="entry name" value="DNA POLYMERASE DELTA SUBUNIT 3"/>
    <property type="match status" value="1"/>
</dbReference>
<gene>
    <name evidence="6" type="ORF">BT96DRAFT_820536</name>
</gene>
<feature type="compositionally biased region" description="Acidic residues" evidence="5">
    <location>
        <begin position="77"/>
        <end position="97"/>
    </location>
</feature>
<keyword evidence="7" id="KW-1185">Reference proteome</keyword>
<accession>A0A6A4HS66</accession>
<evidence type="ECO:0000256" key="1">
    <source>
        <dbReference type="ARBA" id="ARBA00004123"/>
    </source>
</evidence>
<dbReference type="Proteomes" id="UP000799118">
    <property type="component" value="Unassembled WGS sequence"/>
</dbReference>
<dbReference type="AlphaFoldDB" id="A0A6A4HS66"/>
<dbReference type="Gene3D" id="3.90.1030.20">
    <property type="entry name" value="DNA polymerase delta, p66 (Cdc27) subunit, wHTH domain"/>
    <property type="match status" value="1"/>
</dbReference>
<dbReference type="GO" id="GO:0006297">
    <property type="term" value="P:nucleotide-excision repair, DNA gap filling"/>
    <property type="evidence" value="ECO:0007669"/>
    <property type="project" value="TreeGrafter"/>
</dbReference>